<dbReference type="Gene3D" id="1.10.357.10">
    <property type="entry name" value="Tetracycline Repressor, domain 2"/>
    <property type="match status" value="1"/>
</dbReference>
<accession>A0A9X1IEQ7</accession>
<evidence type="ECO:0000313" key="6">
    <source>
        <dbReference type="EMBL" id="MCB4822841.1"/>
    </source>
</evidence>
<dbReference type="EMBL" id="JAJAQI010000019">
    <property type="protein sequence ID" value="MCB4822841.1"/>
    <property type="molecule type" value="Genomic_DNA"/>
</dbReference>
<keyword evidence="1" id="KW-0805">Transcription regulation</keyword>
<evidence type="ECO:0000256" key="3">
    <source>
        <dbReference type="ARBA" id="ARBA00023163"/>
    </source>
</evidence>
<dbReference type="PROSITE" id="PS50977">
    <property type="entry name" value="HTH_TETR_2"/>
    <property type="match status" value="1"/>
</dbReference>
<dbReference type="Proteomes" id="UP001139311">
    <property type="component" value="Unassembled WGS sequence"/>
</dbReference>
<keyword evidence="7" id="KW-1185">Reference proteome</keyword>
<comment type="caution">
    <text evidence="6">The sequence shown here is derived from an EMBL/GenBank/DDBJ whole genome shotgun (WGS) entry which is preliminary data.</text>
</comment>
<evidence type="ECO:0000313" key="7">
    <source>
        <dbReference type="Proteomes" id="UP001139311"/>
    </source>
</evidence>
<dbReference type="PANTHER" id="PTHR30055:SF234">
    <property type="entry name" value="HTH-TYPE TRANSCRIPTIONAL REGULATOR BETI"/>
    <property type="match status" value="1"/>
</dbReference>
<feature type="DNA-binding region" description="H-T-H motif" evidence="4">
    <location>
        <begin position="33"/>
        <end position="52"/>
    </location>
</feature>
<dbReference type="InterPro" id="IPR050109">
    <property type="entry name" value="HTH-type_TetR-like_transc_reg"/>
</dbReference>
<dbReference type="GO" id="GO:0000976">
    <property type="term" value="F:transcription cis-regulatory region binding"/>
    <property type="evidence" value="ECO:0007669"/>
    <property type="project" value="TreeGrafter"/>
</dbReference>
<dbReference type="InterPro" id="IPR001647">
    <property type="entry name" value="HTH_TetR"/>
</dbReference>
<name>A0A9X1IEQ7_9PROT</name>
<dbReference type="SUPFAM" id="SSF48498">
    <property type="entry name" value="Tetracyclin repressor-like, C-terminal domain"/>
    <property type="match status" value="1"/>
</dbReference>
<dbReference type="Pfam" id="PF00440">
    <property type="entry name" value="TetR_N"/>
    <property type="match status" value="1"/>
</dbReference>
<organism evidence="6 7">
    <name type="scientific">Roseicella aerolata</name>
    <dbReference type="NCBI Taxonomy" id="2883479"/>
    <lineage>
        <taxon>Bacteria</taxon>
        <taxon>Pseudomonadati</taxon>
        <taxon>Pseudomonadota</taxon>
        <taxon>Alphaproteobacteria</taxon>
        <taxon>Acetobacterales</taxon>
        <taxon>Roseomonadaceae</taxon>
        <taxon>Roseicella</taxon>
    </lineage>
</organism>
<evidence type="ECO:0000256" key="1">
    <source>
        <dbReference type="ARBA" id="ARBA00023015"/>
    </source>
</evidence>
<protein>
    <submittedName>
        <fullName evidence="6">TetR/AcrR family transcriptional regulator</fullName>
    </submittedName>
</protein>
<dbReference type="SUPFAM" id="SSF46689">
    <property type="entry name" value="Homeodomain-like"/>
    <property type="match status" value="1"/>
</dbReference>
<dbReference type="InterPro" id="IPR036271">
    <property type="entry name" value="Tet_transcr_reg_TetR-rel_C_sf"/>
</dbReference>
<dbReference type="InterPro" id="IPR041490">
    <property type="entry name" value="KstR2_TetR_C"/>
</dbReference>
<keyword evidence="3" id="KW-0804">Transcription</keyword>
<evidence type="ECO:0000259" key="5">
    <source>
        <dbReference type="PROSITE" id="PS50977"/>
    </source>
</evidence>
<reference evidence="6" key="1">
    <citation type="submission" date="2021-10" db="EMBL/GenBank/DDBJ databases">
        <title>Roseicella aerolatum sp. nov., isolated from aerosols of e-waste dismantling site.</title>
        <authorList>
            <person name="Qin T."/>
        </authorList>
    </citation>
    <scope>NUCLEOTIDE SEQUENCE</scope>
    <source>
        <strain evidence="6">GB24</strain>
    </source>
</reference>
<evidence type="ECO:0000256" key="2">
    <source>
        <dbReference type="ARBA" id="ARBA00023125"/>
    </source>
</evidence>
<feature type="domain" description="HTH tetR-type" evidence="5">
    <location>
        <begin position="10"/>
        <end position="70"/>
    </location>
</feature>
<dbReference type="PANTHER" id="PTHR30055">
    <property type="entry name" value="HTH-TYPE TRANSCRIPTIONAL REGULATOR RUTR"/>
    <property type="match status" value="1"/>
</dbReference>
<gene>
    <name evidence="6" type="ORF">LHA35_13970</name>
</gene>
<dbReference type="AlphaFoldDB" id="A0A9X1IEQ7"/>
<dbReference type="Pfam" id="PF17932">
    <property type="entry name" value="TetR_C_24"/>
    <property type="match status" value="1"/>
</dbReference>
<keyword evidence="2 4" id="KW-0238">DNA-binding</keyword>
<dbReference type="InterPro" id="IPR009057">
    <property type="entry name" value="Homeodomain-like_sf"/>
</dbReference>
<dbReference type="PRINTS" id="PR00455">
    <property type="entry name" value="HTHTETR"/>
</dbReference>
<proteinExistence type="predicted"/>
<sequence length="203" mass="22598">MARISGSNGARTATAIRSAALTLIYRQGFAAMNLRDLAAEVGIQPSSLYNHITSKQALLFDMMQEHMATLLAATDAALEAAGPALMDRLRAFIAHHVLYHMERRQEVYIANFELRALDPPNYRQIVEMRRNYEARLMALLEEGVATGELEVADIPVTTFAMLAMLTGICTWYRPNGRLEKAELVALHTELALNGVRRRAVSAR</sequence>
<dbReference type="GO" id="GO:0003700">
    <property type="term" value="F:DNA-binding transcription factor activity"/>
    <property type="evidence" value="ECO:0007669"/>
    <property type="project" value="TreeGrafter"/>
</dbReference>
<evidence type="ECO:0000256" key="4">
    <source>
        <dbReference type="PROSITE-ProRule" id="PRU00335"/>
    </source>
</evidence>
<dbReference type="RefSeq" id="WP_226608886.1">
    <property type="nucleotide sequence ID" value="NZ_JAJAQI010000019.1"/>
</dbReference>